<dbReference type="InterPro" id="IPR003661">
    <property type="entry name" value="HisK_dim/P_dom"/>
</dbReference>
<dbReference type="Gene3D" id="3.30.565.10">
    <property type="entry name" value="Histidine kinase-like ATPase, C-terminal domain"/>
    <property type="match status" value="1"/>
</dbReference>
<protein>
    <recommendedName>
        <fullName evidence="2">histidine kinase</fullName>
        <ecNumber evidence="2">2.7.13.3</ecNumber>
    </recommendedName>
</protein>
<reference evidence="10" key="1">
    <citation type="submission" date="2020-04" db="EMBL/GenBank/DDBJ databases">
        <title>A desert anoxygenic phototrophic bacterium fixes CO2 using RubisCO under aerobic conditions.</title>
        <authorList>
            <person name="Tang K."/>
        </authorList>
    </citation>
    <scope>NUCLEOTIDE SEQUENCE [LARGE SCALE GENOMIC DNA]</scope>
    <source>
        <strain evidence="10">MIMtkB3</strain>
    </source>
</reference>
<dbReference type="SMART" id="SM00387">
    <property type="entry name" value="HATPase_c"/>
    <property type="match status" value="1"/>
</dbReference>
<dbReference type="PROSITE" id="PS50113">
    <property type="entry name" value="PAC"/>
    <property type="match status" value="1"/>
</dbReference>
<keyword evidence="3 4" id="KW-0597">Phosphoprotein</keyword>
<feature type="domain" description="PAS" evidence="8">
    <location>
        <begin position="48"/>
        <end position="97"/>
    </location>
</feature>
<dbReference type="InterPro" id="IPR036097">
    <property type="entry name" value="HisK_dim/P_sf"/>
</dbReference>
<sequence>MADTRRSQPDEGRPVEPGPDKGTAGNNDTGQGQHWRKGVISRPGLDERGSIFFAAVEMTRMPMIVTDPNLPDNPIVFANEAFLDLTGYEMEEIQGRNCRFLQGARTDRETVNEIREALEARRAVSVELLNYRRDGTPFWNALFIGPIFDESGTLRYFFASQLDVTRRRVSEQAYRQAQKMEAIGQLTAGLAHDFNNLLQVVSGNLELALELDGLPPEAGRAVENADRAARQGAKLTQQLLAFARKTRLDPRPTNLNSLVVEFSDMLDRTLGDQIELRLDLKPRLPECTVDPIHVEMALLNVLINARDALPGGGKVTISTGNLKLNGDAAAHQLTPGDYVWLAVRDEGTGMSPDVLERAIEPFFSTKGPGKGTGLGLSMVHGFLQQSGGRLELQSEAGKGTTVRMVFPVQAVRSTWPMTVPDHPREEQGGEETILVVDDSEDVRGITAHQLQGLGYRVLTAPSGEEALKLLEAGDRVDLLFTDLVMPGGMNGLVLMEKARAVRPDLGVLLATGYTEELVAEGPRTPAMDVLGKPYRRSELADRVRAALNRAHAPPQPGARRGKPVHEA</sequence>
<evidence type="ECO:0000256" key="1">
    <source>
        <dbReference type="ARBA" id="ARBA00000085"/>
    </source>
</evidence>
<dbReference type="Gene3D" id="3.30.450.20">
    <property type="entry name" value="PAS domain"/>
    <property type="match status" value="1"/>
</dbReference>
<dbReference type="PANTHER" id="PTHR43065">
    <property type="entry name" value="SENSOR HISTIDINE KINASE"/>
    <property type="match status" value="1"/>
</dbReference>
<feature type="modified residue" description="4-aspartylphosphate" evidence="4">
    <location>
        <position position="482"/>
    </location>
</feature>
<dbReference type="PROSITE" id="PS50109">
    <property type="entry name" value="HIS_KIN"/>
    <property type="match status" value="1"/>
</dbReference>
<dbReference type="NCBIfam" id="TIGR00229">
    <property type="entry name" value="sensory_box"/>
    <property type="match status" value="1"/>
</dbReference>
<dbReference type="Gene3D" id="1.10.287.130">
    <property type="match status" value="1"/>
</dbReference>
<dbReference type="CDD" id="cd00082">
    <property type="entry name" value="HisKA"/>
    <property type="match status" value="1"/>
</dbReference>
<dbReference type="PROSITE" id="PS50112">
    <property type="entry name" value="PAS"/>
    <property type="match status" value="1"/>
</dbReference>
<evidence type="ECO:0000259" key="9">
    <source>
        <dbReference type="PROSITE" id="PS50113"/>
    </source>
</evidence>
<proteinExistence type="predicted"/>
<dbReference type="NCBIfam" id="NF010076">
    <property type="entry name" value="PRK13557.1"/>
    <property type="match status" value="1"/>
</dbReference>
<gene>
    <name evidence="10" type="ORF">HHL28_09685</name>
</gene>
<feature type="region of interest" description="Disordered" evidence="5">
    <location>
        <begin position="1"/>
        <end position="40"/>
    </location>
</feature>
<dbReference type="InterPro" id="IPR005467">
    <property type="entry name" value="His_kinase_dom"/>
</dbReference>
<feature type="domain" description="PAC" evidence="9">
    <location>
        <begin position="122"/>
        <end position="176"/>
    </location>
</feature>
<dbReference type="InterPro" id="IPR036890">
    <property type="entry name" value="HATPase_C_sf"/>
</dbReference>
<dbReference type="GO" id="GO:0000155">
    <property type="term" value="F:phosphorelay sensor kinase activity"/>
    <property type="evidence" value="ECO:0007669"/>
    <property type="project" value="InterPro"/>
</dbReference>
<dbReference type="SUPFAM" id="SSF47384">
    <property type="entry name" value="Homodimeric domain of signal transducing histidine kinase"/>
    <property type="match status" value="1"/>
</dbReference>
<name>A0A858R7F2_9PROT</name>
<dbReference type="SMART" id="SM00388">
    <property type="entry name" value="HisKA"/>
    <property type="match status" value="1"/>
</dbReference>
<dbReference type="SUPFAM" id="SSF52172">
    <property type="entry name" value="CheY-like"/>
    <property type="match status" value="1"/>
</dbReference>
<dbReference type="Pfam" id="PF02518">
    <property type="entry name" value="HATPase_c"/>
    <property type="match status" value="1"/>
</dbReference>
<dbReference type="PRINTS" id="PR00344">
    <property type="entry name" value="BCTRLSENSOR"/>
</dbReference>
<evidence type="ECO:0000259" key="8">
    <source>
        <dbReference type="PROSITE" id="PS50112"/>
    </source>
</evidence>
<organism evidence="10 11">
    <name type="scientific">Aerophototrophica crusticola</name>
    <dbReference type="NCBI Taxonomy" id="1709002"/>
    <lineage>
        <taxon>Bacteria</taxon>
        <taxon>Pseudomonadati</taxon>
        <taxon>Pseudomonadota</taxon>
        <taxon>Alphaproteobacteria</taxon>
        <taxon>Rhodospirillales</taxon>
        <taxon>Rhodospirillaceae</taxon>
        <taxon>Aerophototrophica</taxon>
    </lineage>
</organism>
<dbReference type="Pfam" id="PF13426">
    <property type="entry name" value="PAS_9"/>
    <property type="match status" value="1"/>
</dbReference>
<dbReference type="CDD" id="cd00130">
    <property type="entry name" value="PAS"/>
    <property type="match status" value="1"/>
</dbReference>
<dbReference type="InterPro" id="IPR003594">
    <property type="entry name" value="HATPase_dom"/>
</dbReference>
<dbReference type="Proteomes" id="UP000501891">
    <property type="component" value="Chromosome"/>
</dbReference>
<evidence type="ECO:0000259" key="6">
    <source>
        <dbReference type="PROSITE" id="PS50109"/>
    </source>
</evidence>
<feature type="region of interest" description="Disordered" evidence="5">
    <location>
        <begin position="547"/>
        <end position="567"/>
    </location>
</feature>
<dbReference type="InterPro" id="IPR000014">
    <property type="entry name" value="PAS"/>
</dbReference>
<evidence type="ECO:0000256" key="4">
    <source>
        <dbReference type="PROSITE-ProRule" id="PRU00169"/>
    </source>
</evidence>
<evidence type="ECO:0000256" key="5">
    <source>
        <dbReference type="SAM" id="MobiDB-lite"/>
    </source>
</evidence>
<evidence type="ECO:0000313" key="10">
    <source>
        <dbReference type="EMBL" id="QJE73328.1"/>
    </source>
</evidence>
<dbReference type="InterPro" id="IPR001789">
    <property type="entry name" value="Sig_transdc_resp-reg_receiver"/>
</dbReference>
<feature type="domain" description="Response regulatory" evidence="7">
    <location>
        <begin position="432"/>
        <end position="547"/>
    </location>
</feature>
<dbReference type="EC" id="2.7.13.3" evidence="2"/>
<accession>A0A858R7F2</accession>
<feature type="compositionally biased region" description="Basic and acidic residues" evidence="5">
    <location>
        <begin position="1"/>
        <end position="14"/>
    </location>
</feature>
<dbReference type="EMBL" id="CP051775">
    <property type="protein sequence ID" value="QJE73328.1"/>
    <property type="molecule type" value="Genomic_DNA"/>
</dbReference>
<dbReference type="InterPro" id="IPR004358">
    <property type="entry name" value="Sig_transdc_His_kin-like_C"/>
</dbReference>
<keyword evidence="11" id="KW-1185">Reference proteome</keyword>
<dbReference type="Gene3D" id="3.40.50.2300">
    <property type="match status" value="1"/>
</dbReference>
<dbReference type="InterPro" id="IPR000700">
    <property type="entry name" value="PAS-assoc_C"/>
</dbReference>
<evidence type="ECO:0000256" key="3">
    <source>
        <dbReference type="ARBA" id="ARBA00022553"/>
    </source>
</evidence>
<dbReference type="Pfam" id="PF00512">
    <property type="entry name" value="HisKA"/>
    <property type="match status" value="1"/>
</dbReference>
<dbReference type="Pfam" id="PF00072">
    <property type="entry name" value="Response_reg"/>
    <property type="match status" value="1"/>
</dbReference>
<evidence type="ECO:0000313" key="11">
    <source>
        <dbReference type="Proteomes" id="UP000501891"/>
    </source>
</evidence>
<dbReference type="KEGG" id="acru:HHL28_09685"/>
<evidence type="ECO:0000259" key="7">
    <source>
        <dbReference type="PROSITE" id="PS50110"/>
    </source>
</evidence>
<dbReference type="InterPro" id="IPR011006">
    <property type="entry name" value="CheY-like_superfamily"/>
</dbReference>
<dbReference type="PANTHER" id="PTHR43065:SF42">
    <property type="entry name" value="TWO-COMPONENT SENSOR PPRA"/>
    <property type="match status" value="1"/>
</dbReference>
<dbReference type="SUPFAM" id="SSF55785">
    <property type="entry name" value="PYP-like sensor domain (PAS domain)"/>
    <property type="match status" value="1"/>
</dbReference>
<dbReference type="InterPro" id="IPR001610">
    <property type="entry name" value="PAC"/>
</dbReference>
<evidence type="ECO:0000256" key="2">
    <source>
        <dbReference type="ARBA" id="ARBA00012438"/>
    </source>
</evidence>
<comment type="catalytic activity">
    <reaction evidence="1">
        <text>ATP + protein L-histidine = ADP + protein N-phospho-L-histidine.</text>
        <dbReference type="EC" id="2.7.13.3"/>
    </reaction>
</comment>
<dbReference type="SMART" id="SM00448">
    <property type="entry name" value="REC"/>
    <property type="match status" value="1"/>
</dbReference>
<feature type="domain" description="Histidine kinase" evidence="6">
    <location>
        <begin position="189"/>
        <end position="410"/>
    </location>
</feature>
<dbReference type="SMART" id="SM00086">
    <property type="entry name" value="PAC"/>
    <property type="match status" value="1"/>
</dbReference>
<dbReference type="SUPFAM" id="SSF55874">
    <property type="entry name" value="ATPase domain of HSP90 chaperone/DNA topoisomerase II/histidine kinase"/>
    <property type="match status" value="1"/>
</dbReference>
<dbReference type="PROSITE" id="PS50110">
    <property type="entry name" value="RESPONSE_REGULATORY"/>
    <property type="match status" value="1"/>
</dbReference>
<dbReference type="AlphaFoldDB" id="A0A858R7F2"/>
<dbReference type="InterPro" id="IPR035965">
    <property type="entry name" value="PAS-like_dom_sf"/>
</dbReference>